<dbReference type="Gene3D" id="3.10.620.30">
    <property type="match status" value="1"/>
</dbReference>
<dbReference type="Proteomes" id="UP000294829">
    <property type="component" value="Unassembled WGS sequence"/>
</dbReference>
<dbReference type="EMBL" id="SMYL01000001">
    <property type="protein sequence ID" value="TDK68132.1"/>
    <property type="molecule type" value="Genomic_DNA"/>
</dbReference>
<dbReference type="AlphaFoldDB" id="A0A4R5W4V0"/>
<keyword evidence="1" id="KW-1133">Transmembrane helix</keyword>
<feature type="transmembrane region" description="Helical" evidence="1">
    <location>
        <begin position="116"/>
        <end position="134"/>
    </location>
</feature>
<name>A0A4R5W4V0_9BURK</name>
<evidence type="ECO:0000313" key="4">
    <source>
        <dbReference type="Proteomes" id="UP000294829"/>
    </source>
</evidence>
<feature type="transmembrane region" description="Helical" evidence="1">
    <location>
        <begin position="21"/>
        <end position="38"/>
    </location>
</feature>
<feature type="transmembrane region" description="Helical" evidence="1">
    <location>
        <begin position="68"/>
        <end position="85"/>
    </location>
</feature>
<dbReference type="Pfam" id="PF11992">
    <property type="entry name" value="TgpA_N"/>
    <property type="match status" value="1"/>
</dbReference>
<reference evidence="3 4" key="1">
    <citation type="submission" date="2019-03" db="EMBL/GenBank/DDBJ databases">
        <title>Sapientia aquatica gen. nov., sp. nov., isolated from a crater lake.</title>
        <authorList>
            <person name="Felfoldi T."/>
            <person name="Szabo A."/>
            <person name="Toth E."/>
            <person name="Schumann P."/>
            <person name="Keki Z."/>
            <person name="Marialigeti K."/>
            <person name="Mathe I."/>
        </authorList>
    </citation>
    <scope>NUCLEOTIDE SEQUENCE [LARGE SCALE GENOMIC DNA]</scope>
    <source>
        <strain evidence="3 4">SA-152</strain>
    </source>
</reference>
<feature type="transmembrane region" description="Helical" evidence="1">
    <location>
        <begin position="140"/>
        <end position="158"/>
    </location>
</feature>
<dbReference type="InterPro" id="IPR025403">
    <property type="entry name" value="TgpA-like_C"/>
</dbReference>
<dbReference type="PANTHER" id="PTHR42736:SF1">
    <property type="entry name" value="PROTEIN-GLUTAMINE GAMMA-GLUTAMYLTRANSFERASE"/>
    <property type="match status" value="1"/>
</dbReference>
<evidence type="ECO:0000313" key="3">
    <source>
        <dbReference type="EMBL" id="TDK68132.1"/>
    </source>
</evidence>
<organism evidence="3 4">
    <name type="scientific">Sapientia aquatica</name>
    <dbReference type="NCBI Taxonomy" id="1549640"/>
    <lineage>
        <taxon>Bacteria</taxon>
        <taxon>Pseudomonadati</taxon>
        <taxon>Pseudomonadota</taxon>
        <taxon>Betaproteobacteria</taxon>
        <taxon>Burkholderiales</taxon>
        <taxon>Oxalobacteraceae</taxon>
        <taxon>Sapientia</taxon>
    </lineage>
</organism>
<keyword evidence="1" id="KW-0472">Membrane</keyword>
<evidence type="ECO:0000259" key="2">
    <source>
        <dbReference type="SMART" id="SM00460"/>
    </source>
</evidence>
<dbReference type="InterPro" id="IPR021878">
    <property type="entry name" value="TgpA_N"/>
</dbReference>
<dbReference type="InterPro" id="IPR038765">
    <property type="entry name" value="Papain-like_cys_pep_sf"/>
</dbReference>
<dbReference type="InterPro" id="IPR002931">
    <property type="entry name" value="Transglutaminase-like"/>
</dbReference>
<dbReference type="Pfam" id="PF01841">
    <property type="entry name" value="Transglut_core"/>
    <property type="match status" value="1"/>
</dbReference>
<keyword evidence="4" id="KW-1185">Reference proteome</keyword>
<dbReference type="PANTHER" id="PTHR42736">
    <property type="entry name" value="PROTEIN-GLUTAMINE GAMMA-GLUTAMYLTRANSFERASE"/>
    <property type="match status" value="1"/>
</dbReference>
<protein>
    <submittedName>
        <fullName evidence="3">DUF3488 domain-containing protein</fullName>
    </submittedName>
</protein>
<dbReference type="RefSeq" id="WP_133324496.1">
    <property type="nucleotide sequence ID" value="NZ_SMYL01000001.1"/>
</dbReference>
<dbReference type="SMART" id="SM00460">
    <property type="entry name" value="TGc"/>
    <property type="match status" value="1"/>
</dbReference>
<proteinExistence type="predicted"/>
<accession>A0A4R5W4V0</accession>
<evidence type="ECO:0000256" key="1">
    <source>
        <dbReference type="SAM" id="Phobius"/>
    </source>
</evidence>
<dbReference type="InterPro" id="IPR052901">
    <property type="entry name" value="Bact_TGase-like"/>
</dbReference>
<gene>
    <name evidence="3" type="ORF">E2I14_00860</name>
</gene>
<comment type="caution">
    <text evidence="3">The sequence shown here is derived from an EMBL/GenBank/DDBJ whole genome shotgun (WGS) entry which is preliminary data.</text>
</comment>
<dbReference type="Pfam" id="PF13559">
    <property type="entry name" value="DUF4129"/>
    <property type="match status" value="1"/>
</dbReference>
<dbReference type="SUPFAM" id="SSF54001">
    <property type="entry name" value="Cysteine proteinases"/>
    <property type="match status" value="1"/>
</dbReference>
<feature type="transmembrane region" description="Helical" evidence="1">
    <location>
        <begin position="170"/>
        <end position="192"/>
    </location>
</feature>
<dbReference type="OrthoDB" id="9804872at2"/>
<feature type="domain" description="Transglutaminase-like" evidence="2">
    <location>
        <begin position="424"/>
        <end position="495"/>
    </location>
</feature>
<keyword evidence="1" id="KW-0812">Transmembrane</keyword>
<feature type="transmembrane region" description="Helical" evidence="1">
    <location>
        <begin position="575"/>
        <end position="595"/>
    </location>
</feature>
<sequence>MMAASTPSFMHRLNDLPRDKCDTLLLVFSCVLVLLPFAEHNPLWLNLSAALVVAWRVWITLQGQAQPAKWLLTLITAVLVGGVYLHFHTWLGKDAGIAFLVILACLKMLEMHARRDGMAVVFVCYFLLIGQLLYSQSLLSAIYLLVCISVLVSTQLALQYQQMAPRFLTRFFSGFKVIGLAIPLALIFFLLFPRIQSPLWGKPGGSNATTGLSDSMEMGNVADLALSDQIAFRVKFNGIKPAPSQLYWRAVVLDKFDGRRWTTDAKSAPTVDSAPATGALLSQEIIMEPHDQTWLFGLDRPIEVTNSTAGNELRSFVTQHGEMRAGAPIQERIRYTITSDLIVPLAKNNPRPVSKLERLEAQEKSLPLPIGFNPMTLNWAQQLRQASNNPIELTNRVLSFFHEQPFRYTLSPPPLGVNQIDDFMFGTQAGFCEHYASAFVVIMRAMHIPARVVTGYQGGETNSVDGLLTVRQADAHAWAEIWIDQQGWIRVDPTAAVAPSRVERGIASSFPNRGIGNFLGLERQNWITNLGQQLRSRWDAVNSAWNLWALNYNLDKQKNLLSSITGIQNLQAADIGVAMMIAASFVVAILSLLLLNKKEPVSDLDKLYLRFCKRMENQGYPRLPNEGALDYAQRLSKALHHSQEINTFLALYSRCKYGKGYNSEQYQSLKNLLRLCMQLNIVPVSS</sequence>